<feature type="transmembrane region" description="Helical" evidence="1">
    <location>
        <begin position="55"/>
        <end position="73"/>
    </location>
</feature>
<reference evidence="2" key="2">
    <citation type="submission" date="2020-05" db="UniProtKB">
        <authorList>
            <consortium name="EnsemblMetazoa"/>
        </authorList>
    </citation>
    <scope>IDENTIFICATION</scope>
    <source>
        <strain evidence="2">IAEA</strain>
    </source>
</reference>
<dbReference type="EnsemblMetazoa" id="GBRI017855-RA">
    <property type="protein sequence ID" value="GBRI017855-PA"/>
    <property type="gene ID" value="GBRI017855"/>
</dbReference>
<keyword evidence="1" id="KW-1133">Transmembrane helix</keyword>
<organism evidence="2 3">
    <name type="scientific">Glossina brevipalpis</name>
    <dbReference type="NCBI Taxonomy" id="37001"/>
    <lineage>
        <taxon>Eukaryota</taxon>
        <taxon>Metazoa</taxon>
        <taxon>Ecdysozoa</taxon>
        <taxon>Arthropoda</taxon>
        <taxon>Hexapoda</taxon>
        <taxon>Insecta</taxon>
        <taxon>Pterygota</taxon>
        <taxon>Neoptera</taxon>
        <taxon>Endopterygota</taxon>
        <taxon>Diptera</taxon>
        <taxon>Brachycera</taxon>
        <taxon>Muscomorpha</taxon>
        <taxon>Hippoboscoidea</taxon>
        <taxon>Glossinidae</taxon>
        <taxon>Glossina</taxon>
    </lineage>
</organism>
<feature type="transmembrane region" description="Helical" evidence="1">
    <location>
        <begin position="93"/>
        <end position="117"/>
    </location>
</feature>
<name>A0A1A9WFI6_9MUSC</name>
<dbReference type="Proteomes" id="UP000091820">
    <property type="component" value="Unassembled WGS sequence"/>
</dbReference>
<evidence type="ECO:0000256" key="1">
    <source>
        <dbReference type="SAM" id="Phobius"/>
    </source>
</evidence>
<reference evidence="3" key="1">
    <citation type="submission" date="2014-03" db="EMBL/GenBank/DDBJ databases">
        <authorList>
            <person name="Aksoy S."/>
            <person name="Warren W."/>
            <person name="Wilson R.K."/>
        </authorList>
    </citation>
    <scope>NUCLEOTIDE SEQUENCE [LARGE SCALE GENOMIC DNA]</scope>
    <source>
        <strain evidence="3">IAEA</strain>
    </source>
</reference>
<dbReference type="VEuPathDB" id="VectorBase:GBRI017855"/>
<sequence>MSFHLRLRVSYEEWFLVVILNGFSKPFRHEWTQLEFRTIFQLLQNSPKAVFNYTYNYNSIELLVVVVVAVMLLNEDFPVVVVTDSGRVTIESFALKLMFNLNLITAAPVTVGVVAVWENMFNNEKAELYSSCRSSQVWLEHSTCHFRRIPPKTPVLDYDESDVKTEI</sequence>
<keyword evidence="1" id="KW-0812">Transmembrane</keyword>
<evidence type="ECO:0000313" key="3">
    <source>
        <dbReference type="Proteomes" id="UP000091820"/>
    </source>
</evidence>
<protein>
    <submittedName>
        <fullName evidence="2">Uncharacterized protein</fullName>
    </submittedName>
</protein>
<keyword evidence="1" id="KW-0472">Membrane</keyword>
<accession>A0A1A9WFI6</accession>
<proteinExistence type="predicted"/>
<keyword evidence="3" id="KW-1185">Reference proteome</keyword>
<evidence type="ECO:0000313" key="2">
    <source>
        <dbReference type="EnsemblMetazoa" id="GBRI017855-PA"/>
    </source>
</evidence>
<dbReference type="AlphaFoldDB" id="A0A1A9WFI6"/>